<dbReference type="Pfam" id="PF00550">
    <property type="entry name" value="PP-binding"/>
    <property type="match status" value="1"/>
</dbReference>
<dbReference type="InterPro" id="IPR036736">
    <property type="entry name" value="ACP-like_sf"/>
</dbReference>
<dbReference type="SUPFAM" id="SSF47336">
    <property type="entry name" value="ACP-like"/>
    <property type="match status" value="1"/>
</dbReference>
<reference evidence="4 5" key="1">
    <citation type="submission" date="2016-06" db="EMBL/GenBank/DDBJ databases">
        <title>Evolution of pathogenesis and genome organization in the Tremellales.</title>
        <authorList>
            <person name="Cuomo C."/>
            <person name="Litvintseva A."/>
            <person name="Heitman J."/>
            <person name="Chen Y."/>
            <person name="Sun S."/>
            <person name="Springer D."/>
            <person name="Dromer F."/>
            <person name="Young S."/>
            <person name="Zeng Q."/>
            <person name="Chapman S."/>
            <person name="Gujja S."/>
            <person name="Saif S."/>
            <person name="Birren B."/>
        </authorList>
    </citation>
    <scope>NUCLEOTIDE SEQUENCE [LARGE SCALE GENOMIC DNA]</scope>
    <source>
        <strain evidence="4 5">CBS 6039</strain>
    </source>
</reference>
<gene>
    <name evidence="4" type="ORF">L202_06382</name>
</gene>
<dbReference type="InterPro" id="IPR020806">
    <property type="entry name" value="PKS_PP-bd"/>
</dbReference>
<dbReference type="InterPro" id="IPR013120">
    <property type="entry name" value="FAR_NAD-bd"/>
</dbReference>
<dbReference type="InterPro" id="IPR009081">
    <property type="entry name" value="PP-bd_ACP"/>
</dbReference>
<dbReference type="PROSITE" id="PS50075">
    <property type="entry name" value="CARRIER"/>
    <property type="match status" value="1"/>
</dbReference>
<dbReference type="SMART" id="SM00823">
    <property type="entry name" value="PKS_PP"/>
    <property type="match status" value="1"/>
</dbReference>
<dbReference type="InterPro" id="IPR036291">
    <property type="entry name" value="NAD(P)-bd_dom_sf"/>
</dbReference>
<dbReference type="Proteomes" id="UP000094065">
    <property type="component" value="Unassembled WGS sequence"/>
</dbReference>
<dbReference type="Gene3D" id="1.10.1200.10">
    <property type="entry name" value="ACP-like"/>
    <property type="match status" value="1"/>
</dbReference>
<dbReference type="GeneID" id="30157691"/>
<keyword evidence="2" id="KW-0597">Phosphoprotein</keyword>
<dbReference type="AlphaFoldDB" id="A0A1E3HFP9"/>
<evidence type="ECO:0000256" key="1">
    <source>
        <dbReference type="ARBA" id="ARBA00022450"/>
    </source>
</evidence>
<dbReference type="EMBL" id="AWGJ01000010">
    <property type="protein sequence ID" value="ODN75183.1"/>
    <property type="molecule type" value="Genomic_DNA"/>
</dbReference>
<dbReference type="InterPro" id="IPR000873">
    <property type="entry name" value="AMP-dep_synth/lig_dom"/>
</dbReference>
<comment type="caution">
    <text evidence="4">The sequence shown here is derived from an EMBL/GenBank/DDBJ whole genome shotgun (WGS) entry which is preliminary data.</text>
</comment>
<organism evidence="4 5">
    <name type="scientific">Cryptococcus amylolentus CBS 6039</name>
    <dbReference type="NCBI Taxonomy" id="1295533"/>
    <lineage>
        <taxon>Eukaryota</taxon>
        <taxon>Fungi</taxon>
        <taxon>Dikarya</taxon>
        <taxon>Basidiomycota</taxon>
        <taxon>Agaricomycotina</taxon>
        <taxon>Tremellomycetes</taxon>
        <taxon>Tremellales</taxon>
        <taxon>Cryptococcaceae</taxon>
        <taxon>Cryptococcus</taxon>
    </lineage>
</organism>
<dbReference type="RefSeq" id="XP_018990833.1">
    <property type="nucleotide sequence ID" value="XM_019140858.1"/>
</dbReference>
<sequence length="1100" mass="119717">MIIPLTSSAAAYIYPEYPQPCYTPNTSCTMSSPALVAQSVTELIALRAKTQPDDPAVHTGAAEIGQELQTLTYLDLSKAVDRLAAHYASLKIQPEVVTGDLPPERIVAVLTTSSINETILEAALAKLGLAGLLLSTNNSTAAIVHLCKITKSEILIYEDKYEATANEARDLLQKEGIDIRLVPETKFPLWGPQGVREADIPPYPARLTPQQEAGRTVAILHSSGSTGFPKPVAITHHALLANALHLLPVSTFLALPLFHAFGHVASFVCLYHGKALIIMPPNIPLTSANICRVIRESPTPPVQQYAVPYVLKLLAETDEGIQTLAKSSAVIYAGAALPDNLGDKLVEGGVNLVSVYGSTECGAVMTSFRDFKTDKSWNWLRNEGPIAQYLETLPQGSNTFEIVVKDGWPGKVTSNRASDNAWCTSDLVLQHPEHPTWFKYLGRMDDTLNMLLGEKTNPVPIESAIRGHSPLIQECIVFGDGKPQVGALILPSEQGAELSKDPKAFLDAVWPVIEQANAVAPTHSRILPEMVEILPYGTEIPVATKMSIIRPACYRKFANLIDSIYERFERGSGEPKKNITTKPDLESFLTSIILSTISDNKTQAPGKEDVKAELGVDTDLFSFGIDSLQATRIKNAITKTLDLGNAKVGQNIVYEYPSVGQLAEYLFNARQGNGADESPEKVYAKMWEMVDRYARQLSKEEIVGDLASPARKIGLANPTSNGKLETISSKGQVVVLTGATGSLGAHLLDQLTRRPDVSKVICLSRAKSHADSFRRLQDSLAQRHRTLTPAAEAKIVSYAADVNSEDLGLSPELYESLRNEATAVIHNAWPVNFVISVESFDEHIRGAFNLLDLTLKAPGQVKPAFFFSSSVSAQLASDVAVTEVFPAKAETAMMGYGRSKWVVEKIMERAGKETKARCAVLRIGQLAGDTENGIWNETESWPLMFKSVNELHALPMISESPSWLPVDQAASTIIDIVSSTTLASKPSSASVYHIVNPHLSSWSDVLAGLAAGGLKFDTVPQTEWVARLSQSNSDVAVNPAYKLLDFYQARFGSGDVISEVEFKVERTKEESETMRNQVKKVGPELVALWTKAWIESGFLA</sequence>
<dbReference type="InterPro" id="IPR051414">
    <property type="entry name" value="Adenylate-forming_Reductase"/>
</dbReference>
<dbReference type="PROSITE" id="PS00455">
    <property type="entry name" value="AMP_BINDING"/>
    <property type="match status" value="1"/>
</dbReference>
<dbReference type="STRING" id="1295533.A0A1E3HFP9"/>
<name>A0A1E3HFP9_9TREE</name>
<dbReference type="Pfam" id="PF07993">
    <property type="entry name" value="NAD_binding_4"/>
    <property type="match status" value="1"/>
</dbReference>
<dbReference type="SUPFAM" id="SSF51735">
    <property type="entry name" value="NAD(P)-binding Rossmann-fold domains"/>
    <property type="match status" value="1"/>
</dbReference>
<dbReference type="Gene3D" id="3.40.50.720">
    <property type="entry name" value="NAD(P)-binding Rossmann-like Domain"/>
    <property type="match status" value="1"/>
</dbReference>
<dbReference type="InterPro" id="IPR042099">
    <property type="entry name" value="ANL_N_sf"/>
</dbReference>
<dbReference type="Gene3D" id="3.40.50.12780">
    <property type="entry name" value="N-terminal domain of ligase-like"/>
    <property type="match status" value="1"/>
</dbReference>
<proteinExistence type="predicted"/>
<evidence type="ECO:0000259" key="3">
    <source>
        <dbReference type="PROSITE" id="PS50075"/>
    </source>
</evidence>
<protein>
    <recommendedName>
        <fullName evidence="3">Carrier domain-containing protein</fullName>
    </recommendedName>
</protein>
<keyword evidence="5" id="KW-1185">Reference proteome</keyword>
<evidence type="ECO:0000256" key="2">
    <source>
        <dbReference type="ARBA" id="ARBA00022553"/>
    </source>
</evidence>
<dbReference type="OrthoDB" id="429813at2759"/>
<dbReference type="Pfam" id="PF23562">
    <property type="entry name" value="AMP-binding_C_3"/>
    <property type="match status" value="1"/>
</dbReference>
<keyword evidence="1" id="KW-0596">Phosphopantetheine</keyword>
<dbReference type="PANTHER" id="PTHR43439">
    <property type="entry name" value="PHENYLACETATE-COENZYME A LIGASE"/>
    <property type="match status" value="1"/>
</dbReference>
<dbReference type="Pfam" id="PF00501">
    <property type="entry name" value="AMP-binding"/>
    <property type="match status" value="1"/>
</dbReference>
<dbReference type="InterPro" id="IPR020845">
    <property type="entry name" value="AMP-binding_CS"/>
</dbReference>
<dbReference type="GO" id="GO:0031177">
    <property type="term" value="F:phosphopantetheine binding"/>
    <property type="evidence" value="ECO:0007669"/>
    <property type="project" value="InterPro"/>
</dbReference>
<evidence type="ECO:0000313" key="5">
    <source>
        <dbReference type="Proteomes" id="UP000094065"/>
    </source>
</evidence>
<feature type="domain" description="Carrier" evidence="3">
    <location>
        <begin position="591"/>
        <end position="670"/>
    </location>
</feature>
<accession>A0A1E3HFP9</accession>
<dbReference type="PANTHER" id="PTHR43439:SF2">
    <property type="entry name" value="ENZYME, PUTATIVE (JCVI)-RELATED"/>
    <property type="match status" value="1"/>
</dbReference>
<evidence type="ECO:0000313" key="4">
    <source>
        <dbReference type="EMBL" id="ODN75183.1"/>
    </source>
</evidence>
<dbReference type="SUPFAM" id="SSF56801">
    <property type="entry name" value="Acetyl-CoA synthetase-like"/>
    <property type="match status" value="1"/>
</dbReference>